<keyword evidence="4" id="KW-0496">Mitochondrion</keyword>
<name>A0ABP1GD53_9CHLO</name>
<dbReference type="PANTHER" id="PTHR28234">
    <property type="entry name" value="NUCLEAR CONTROL OF ATPASE PROTEIN 2"/>
    <property type="match status" value="1"/>
</dbReference>
<sequence>MVPRLVRKIFGLPSRFVRRALQLWTPSQPEILPVGGLTPEASSELLFALRQAATTAEDERIVSQWLSALELSQVASDRLLHDISKVDRALGFWAARLKAGQHRSFLLLGQGPTSFLLDILAVVTRKTDRRNHLSATDQIERRVIVLRALQSRLLEALSKVHNGAAQLAVLKRPEKEVPELAVAVGSEPVGEGERERLLNGARRATRKCIESILSAVHDARKAVEEITVPPSAGRSEPATKTVVQAIAVAQALRSRVAHRLHYIASQTGILDADSDSSSSTRKQREASMDDISEALAMTEDELDFMPQAGATTSANAALTAAAMASARHRRLITIPEWLATPSKYQRYWVRYTVASVAGLWTLRFLYIHSPLSGSDDLERWAGAATESIVSAYRDRVVGPILQLKDELFQTFRQRRSIVSVQEYETDKASLERMLKDFENDFAKSGQKVEAVGAKPEAGKEGAEVQDTSLPGMAFMMECYEGELKRPIRNLVNGRLLRTILIQVQKLKLDTEAAMLELDQILRANELTVAVVAAIPSLAIAGGTGYLLIRWITPSPPDRKSEALPARMALVEAERALEHWATDEDSLEDQGAVIWRTAQVYWETAGLFRRHSGVGLPGMSAQSEWHNLRQDLIELIAPGQPDTKQKICQRMQRVYSLFQP</sequence>
<dbReference type="PANTHER" id="PTHR28234:SF1">
    <property type="entry name" value="NUCLEAR CONTROL OF ATPASE PROTEIN 2"/>
    <property type="match status" value="1"/>
</dbReference>
<dbReference type="Proteomes" id="UP001497392">
    <property type="component" value="Unassembled WGS sequence"/>
</dbReference>
<keyword evidence="5" id="KW-0472">Membrane</keyword>
<accession>A0ABP1GD53</accession>
<evidence type="ECO:0000256" key="2">
    <source>
        <dbReference type="ARBA" id="ARBA00022692"/>
    </source>
</evidence>
<dbReference type="EMBL" id="CAXHTA020000019">
    <property type="protein sequence ID" value="CAL5228618.1"/>
    <property type="molecule type" value="Genomic_DNA"/>
</dbReference>
<comment type="subcellular location">
    <subcellularLocation>
        <location evidence="1">Mitochondrion membrane</location>
        <topology evidence="1">Multi-pass membrane protein</topology>
    </subcellularLocation>
</comment>
<dbReference type="InterPro" id="IPR013946">
    <property type="entry name" value="NCA2-like"/>
</dbReference>
<keyword evidence="3" id="KW-1133">Transmembrane helix</keyword>
<evidence type="ECO:0000313" key="6">
    <source>
        <dbReference type="EMBL" id="CAL5228618.1"/>
    </source>
</evidence>
<organism evidence="6 7">
    <name type="scientific">Coccomyxa viridis</name>
    <dbReference type="NCBI Taxonomy" id="1274662"/>
    <lineage>
        <taxon>Eukaryota</taxon>
        <taxon>Viridiplantae</taxon>
        <taxon>Chlorophyta</taxon>
        <taxon>core chlorophytes</taxon>
        <taxon>Trebouxiophyceae</taxon>
        <taxon>Trebouxiophyceae incertae sedis</taxon>
        <taxon>Coccomyxaceae</taxon>
        <taxon>Coccomyxa</taxon>
    </lineage>
</organism>
<evidence type="ECO:0000256" key="5">
    <source>
        <dbReference type="ARBA" id="ARBA00023136"/>
    </source>
</evidence>
<comment type="caution">
    <text evidence="6">The sequence shown here is derived from an EMBL/GenBank/DDBJ whole genome shotgun (WGS) entry which is preliminary data.</text>
</comment>
<keyword evidence="7" id="KW-1185">Reference proteome</keyword>
<protein>
    <submittedName>
        <fullName evidence="6">G11782 protein</fullName>
    </submittedName>
</protein>
<evidence type="ECO:0000313" key="7">
    <source>
        <dbReference type="Proteomes" id="UP001497392"/>
    </source>
</evidence>
<proteinExistence type="predicted"/>
<evidence type="ECO:0000256" key="3">
    <source>
        <dbReference type="ARBA" id="ARBA00022989"/>
    </source>
</evidence>
<dbReference type="Pfam" id="PF08637">
    <property type="entry name" value="NCA2"/>
    <property type="match status" value="1"/>
</dbReference>
<evidence type="ECO:0000256" key="4">
    <source>
        <dbReference type="ARBA" id="ARBA00023128"/>
    </source>
</evidence>
<evidence type="ECO:0000256" key="1">
    <source>
        <dbReference type="ARBA" id="ARBA00004225"/>
    </source>
</evidence>
<keyword evidence="2" id="KW-0812">Transmembrane</keyword>
<reference evidence="6 7" key="1">
    <citation type="submission" date="2024-06" db="EMBL/GenBank/DDBJ databases">
        <authorList>
            <person name="Kraege A."/>
            <person name="Thomma B."/>
        </authorList>
    </citation>
    <scope>NUCLEOTIDE SEQUENCE [LARGE SCALE GENOMIC DNA]</scope>
</reference>
<gene>
    <name evidence="6" type="primary">g11782</name>
    <name evidence="6" type="ORF">VP750_LOCUS10524</name>
</gene>